<keyword evidence="6" id="KW-0472">Membrane</keyword>
<keyword evidence="1 7" id="KW-0732">Signal</keyword>
<dbReference type="InterPro" id="IPR013783">
    <property type="entry name" value="Ig-like_fold"/>
</dbReference>
<dbReference type="EMBL" id="JAODUP010002392">
    <property type="protein sequence ID" value="KAK2138802.1"/>
    <property type="molecule type" value="Genomic_DNA"/>
</dbReference>
<evidence type="ECO:0000256" key="2">
    <source>
        <dbReference type="ARBA" id="ARBA00023157"/>
    </source>
</evidence>
<feature type="compositionally biased region" description="Polar residues" evidence="5">
    <location>
        <begin position="393"/>
        <end position="403"/>
    </location>
</feature>
<name>A0AAD9MKL4_9ANNE</name>
<dbReference type="PROSITE" id="PS50835">
    <property type="entry name" value="IG_LIKE"/>
    <property type="match status" value="1"/>
</dbReference>
<feature type="domain" description="Ig-like" evidence="8">
    <location>
        <begin position="237"/>
        <end position="315"/>
    </location>
</feature>
<dbReference type="InterPro" id="IPR007110">
    <property type="entry name" value="Ig-like_dom"/>
</dbReference>
<accession>A0AAD9MKL4</accession>
<evidence type="ECO:0000256" key="1">
    <source>
        <dbReference type="ARBA" id="ARBA00022729"/>
    </source>
</evidence>
<evidence type="ECO:0000256" key="3">
    <source>
        <dbReference type="ARBA" id="ARBA00023180"/>
    </source>
</evidence>
<evidence type="ECO:0000256" key="5">
    <source>
        <dbReference type="SAM" id="MobiDB-lite"/>
    </source>
</evidence>
<proteinExistence type="predicted"/>
<evidence type="ECO:0000259" key="8">
    <source>
        <dbReference type="PROSITE" id="PS50835"/>
    </source>
</evidence>
<keyword evidence="2" id="KW-1015">Disulfide bond</keyword>
<keyword evidence="10" id="KW-1185">Reference proteome</keyword>
<keyword evidence="4" id="KW-0393">Immunoglobulin domain</keyword>
<dbReference type="InterPro" id="IPR052598">
    <property type="entry name" value="IgSF_CEA-related"/>
</dbReference>
<dbReference type="AlphaFoldDB" id="A0AAD9MKL4"/>
<dbReference type="PANTHER" id="PTHR44337:SF20">
    <property type="entry name" value="CARCINOEMBRYONIC ANTIGEN-RELATED CELL ADHESION MOLECULE 5-RELATED"/>
    <property type="match status" value="1"/>
</dbReference>
<keyword evidence="6" id="KW-1133">Transmembrane helix</keyword>
<feature type="chain" id="PRO_5042292754" description="Ig-like domain-containing protein" evidence="7">
    <location>
        <begin position="25"/>
        <end position="436"/>
    </location>
</feature>
<keyword evidence="6" id="KW-0812">Transmembrane</keyword>
<sequence length="436" mass="49642">MGFEMLYIAVISLTCLITGQCVMCTEIIRRDPGDNVTVTWELGRHGVRDFEIIEIKHLTNGTWMHLFHCYGFDISDCFDISRNRHIGLAMIPPFNESDMEGDYITDIGISITNISRSDAGLYRIEKEIVDSWIHTVIIYVYQKPTKPVITSTIKVNEVILTCSSKSQSLPEEFRNISLLEYTWIVDDVLDNYDIDDDKIRIISPRKANYGKVIFCKAKEINSVLISEESDQFFLDLPYLENIQITFYMSKETSQRILLSCGADCYPDCTYKWLDSKGQFVVKGENLTFENRNDLEAFTCHATNVLGTLSQTQRIELKGEIMRNGYPQSVVISLSVLLVLSLGVSVVGGIVFLLYKRRRRRGTTDTQNDSKSSDVIEEGKEPVYVNQMVNMESSSTAGPTYDQLSRSRDPPVQPNTYDVLSTDVLNKTRNDEATYEL</sequence>
<reference evidence="9" key="1">
    <citation type="journal article" date="2023" name="Mol. Biol. Evol.">
        <title>Third-Generation Sequencing Reveals the Adaptive Role of the Epigenome in Three Deep-Sea Polychaetes.</title>
        <authorList>
            <person name="Perez M."/>
            <person name="Aroh O."/>
            <person name="Sun Y."/>
            <person name="Lan Y."/>
            <person name="Juniper S.K."/>
            <person name="Young C.R."/>
            <person name="Angers B."/>
            <person name="Qian P.Y."/>
        </authorList>
    </citation>
    <scope>NUCLEOTIDE SEQUENCE</scope>
    <source>
        <strain evidence="9">P08H-3</strain>
    </source>
</reference>
<evidence type="ECO:0000256" key="6">
    <source>
        <dbReference type="SAM" id="Phobius"/>
    </source>
</evidence>
<dbReference type="Proteomes" id="UP001208570">
    <property type="component" value="Unassembled WGS sequence"/>
</dbReference>
<gene>
    <name evidence="9" type="ORF">LSH36_2401g00000</name>
</gene>
<keyword evidence="3" id="KW-0325">Glycoprotein</keyword>
<evidence type="ECO:0000313" key="10">
    <source>
        <dbReference type="Proteomes" id="UP001208570"/>
    </source>
</evidence>
<evidence type="ECO:0000313" key="9">
    <source>
        <dbReference type="EMBL" id="KAK2138802.1"/>
    </source>
</evidence>
<feature type="region of interest" description="Disordered" evidence="5">
    <location>
        <begin position="393"/>
        <end position="417"/>
    </location>
</feature>
<organism evidence="9 10">
    <name type="scientific">Paralvinella palmiformis</name>
    <dbReference type="NCBI Taxonomy" id="53620"/>
    <lineage>
        <taxon>Eukaryota</taxon>
        <taxon>Metazoa</taxon>
        <taxon>Spiralia</taxon>
        <taxon>Lophotrochozoa</taxon>
        <taxon>Annelida</taxon>
        <taxon>Polychaeta</taxon>
        <taxon>Sedentaria</taxon>
        <taxon>Canalipalpata</taxon>
        <taxon>Terebellida</taxon>
        <taxon>Terebelliformia</taxon>
        <taxon>Alvinellidae</taxon>
        <taxon>Paralvinella</taxon>
    </lineage>
</organism>
<evidence type="ECO:0000256" key="4">
    <source>
        <dbReference type="ARBA" id="ARBA00023319"/>
    </source>
</evidence>
<feature type="transmembrane region" description="Helical" evidence="6">
    <location>
        <begin position="329"/>
        <end position="354"/>
    </location>
</feature>
<feature type="signal peptide" evidence="7">
    <location>
        <begin position="1"/>
        <end position="24"/>
    </location>
</feature>
<dbReference type="PANTHER" id="PTHR44337">
    <property type="entry name" value="CARCINOEMBRYONIC ANTIGEN-RELATED CELL ADHESION MOLECULE 8"/>
    <property type="match status" value="1"/>
</dbReference>
<comment type="caution">
    <text evidence="9">The sequence shown here is derived from an EMBL/GenBank/DDBJ whole genome shotgun (WGS) entry which is preliminary data.</text>
</comment>
<protein>
    <recommendedName>
        <fullName evidence="8">Ig-like domain-containing protein</fullName>
    </recommendedName>
</protein>
<dbReference type="Gene3D" id="2.60.40.10">
    <property type="entry name" value="Immunoglobulins"/>
    <property type="match status" value="1"/>
</dbReference>
<evidence type="ECO:0000256" key="7">
    <source>
        <dbReference type="SAM" id="SignalP"/>
    </source>
</evidence>